<accession>A0AB33Z1Z0</accession>
<keyword evidence="2" id="KW-1185">Reference proteome</keyword>
<reference evidence="1 2" key="1">
    <citation type="journal article" date="2013" name="Genome Announc.">
        <title>Genome Sequence of the Pyrene- and Fluoranthene-Degrading Bacterium Cycloclasticus sp. Strain PY97M.</title>
        <authorList>
            <person name="Cui Z."/>
            <person name="Xu G."/>
            <person name="Li Q."/>
            <person name="Gao W."/>
            <person name="Zheng L."/>
        </authorList>
    </citation>
    <scope>NUCLEOTIDE SEQUENCE [LARGE SCALE GENOMIC DNA]</scope>
    <source>
        <strain evidence="1 2">PY97M</strain>
    </source>
</reference>
<name>A0AB33Z1Z0_9GAMM</name>
<dbReference type="Proteomes" id="UP000015462">
    <property type="component" value="Unassembled WGS sequence"/>
</dbReference>
<dbReference type="RefSeq" id="WP_016390407.1">
    <property type="nucleotide sequence ID" value="NZ_KE646807.1"/>
</dbReference>
<protein>
    <submittedName>
        <fullName evidence="1">Uncharacterized protein</fullName>
    </submittedName>
</protein>
<comment type="caution">
    <text evidence="1">The sequence shown here is derived from an EMBL/GenBank/DDBJ whole genome shotgun (WGS) entry which is preliminary data.</text>
</comment>
<gene>
    <name evidence="1" type="ORF">L196_06605</name>
</gene>
<evidence type="ECO:0000313" key="2">
    <source>
        <dbReference type="Proteomes" id="UP000015462"/>
    </source>
</evidence>
<dbReference type="EMBL" id="ASHL01000004">
    <property type="protein sequence ID" value="EPD13292.1"/>
    <property type="molecule type" value="Genomic_DNA"/>
</dbReference>
<evidence type="ECO:0000313" key="1">
    <source>
        <dbReference type="EMBL" id="EPD13292.1"/>
    </source>
</evidence>
<sequence length="240" mass="27784">MVRRYKKKPFYEASKIPQATVFKVVAGYTMGMSAQKCADQVGISRQSVQKIFTDIGERVVWLLDGHFPTSNNKMGDFLTKFGDVAVFNQMLELLKEKSGEILSQYGSEISYEDFKNYRDTGAITVNGQQGQEKTATHHFFRYRILNLLIRLSEKNYGIRKTQYPRHYAFCKLYYLVLTVMMSQTIHESNATGVTHAQMHEKMLSQVEEDKRNKLESMIFEAKCNMVLCMLLIFSLYEEAI</sequence>
<proteinExistence type="predicted"/>
<organism evidence="1 2">
    <name type="scientific">Cycloclasticus pugetii</name>
    <dbReference type="NCBI Taxonomy" id="34068"/>
    <lineage>
        <taxon>Bacteria</taxon>
        <taxon>Pseudomonadati</taxon>
        <taxon>Pseudomonadota</taxon>
        <taxon>Gammaproteobacteria</taxon>
        <taxon>Thiotrichales</taxon>
        <taxon>Piscirickettsiaceae</taxon>
        <taxon>Cycloclasticus</taxon>
    </lineage>
</organism>
<dbReference type="AlphaFoldDB" id="A0AB33Z1Z0"/>